<dbReference type="PROSITE" id="PS51000">
    <property type="entry name" value="HTH_DEOR_2"/>
    <property type="match status" value="1"/>
</dbReference>
<protein>
    <submittedName>
        <fullName evidence="4">Transcriptional regulator</fullName>
    </submittedName>
</protein>
<dbReference type="EMBL" id="BSTI01000011">
    <property type="protein sequence ID" value="GLY68259.1"/>
    <property type="molecule type" value="Genomic_DNA"/>
</dbReference>
<dbReference type="InterPro" id="IPR026881">
    <property type="entry name" value="WYL_dom"/>
</dbReference>
<dbReference type="InterPro" id="IPR057727">
    <property type="entry name" value="WCX_dom"/>
</dbReference>
<accession>A0A9W6VIB8</accession>
<name>A0A9W6VIB8_9PSEU</name>
<keyword evidence="2" id="KW-0804">Transcription</keyword>
<evidence type="ECO:0000256" key="1">
    <source>
        <dbReference type="ARBA" id="ARBA00023015"/>
    </source>
</evidence>
<dbReference type="InterPro" id="IPR051534">
    <property type="entry name" value="CBASS_pafABC_assoc_protein"/>
</dbReference>
<dbReference type="Pfam" id="PF13280">
    <property type="entry name" value="WYL"/>
    <property type="match status" value="1"/>
</dbReference>
<dbReference type="InterPro" id="IPR001034">
    <property type="entry name" value="DeoR_HTH"/>
</dbReference>
<dbReference type="InterPro" id="IPR036388">
    <property type="entry name" value="WH-like_DNA-bd_sf"/>
</dbReference>
<dbReference type="GO" id="GO:0003700">
    <property type="term" value="F:DNA-binding transcription factor activity"/>
    <property type="evidence" value="ECO:0007669"/>
    <property type="project" value="InterPro"/>
</dbReference>
<comment type="caution">
    <text evidence="4">The sequence shown here is derived from an EMBL/GenBank/DDBJ whole genome shotgun (WGS) entry which is preliminary data.</text>
</comment>
<organism evidence="4 5">
    <name type="scientific">Amycolatopsis taiwanensis</name>
    <dbReference type="NCBI Taxonomy" id="342230"/>
    <lineage>
        <taxon>Bacteria</taxon>
        <taxon>Bacillati</taxon>
        <taxon>Actinomycetota</taxon>
        <taxon>Actinomycetes</taxon>
        <taxon>Pseudonocardiales</taxon>
        <taxon>Pseudonocardiaceae</taxon>
        <taxon>Amycolatopsis</taxon>
    </lineage>
</organism>
<evidence type="ECO:0000256" key="2">
    <source>
        <dbReference type="ARBA" id="ARBA00023163"/>
    </source>
</evidence>
<dbReference type="InterPro" id="IPR013196">
    <property type="entry name" value="HTH_11"/>
</dbReference>
<dbReference type="PANTHER" id="PTHR34580:SF1">
    <property type="entry name" value="PROTEIN PAFC"/>
    <property type="match status" value="1"/>
</dbReference>
<dbReference type="Proteomes" id="UP001165136">
    <property type="component" value="Unassembled WGS sequence"/>
</dbReference>
<proteinExistence type="predicted"/>
<dbReference type="RefSeq" id="WP_027942233.1">
    <property type="nucleotide sequence ID" value="NZ_BSTI01000011.1"/>
</dbReference>
<keyword evidence="5" id="KW-1185">Reference proteome</keyword>
<dbReference type="AlphaFoldDB" id="A0A9W6VIB8"/>
<reference evidence="4" key="1">
    <citation type="submission" date="2023-03" db="EMBL/GenBank/DDBJ databases">
        <title>Amycolatopsis taiwanensis NBRC 103393.</title>
        <authorList>
            <person name="Ichikawa N."/>
            <person name="Sato H."/>
            <person name="Tonouchi N."/>
        </authorList>
    </citation>
    <scope>NUCLEOTIDE SEQUENCE</scope>
    <source>
        <strain evidence="4">NBRC 103393</strain>
    </source>
</reference>
<dbReference type="Pfam" id="PF08279">
    <property type="entry name" value="HTH_11"/>
    <property type="match status" value="1"/>
</dbReference>
<dbReference type="Pfam" id="PF25583">
    <property type="entry name" value="WCX"/>
    <property type="match status" value="1"/>
</dbReference>
<feature type="domain" description="HTH deoR-type" evidence="3">
    <location>
        <begin position="2"/>
        <end position="75"/>
    </location>
</feature>
<keyword evidence="1" id="KW-0805">Transcription regulation</keyword>
<evidence type="ECO:0000259" key="3">
    <source>
        <dbReference type="PROSITE" id="PS51000"/>
    </source>
</evidence>
<dbReference type="SUPFAM" id="SSF46785">
    <property type="entry name" value="Winged helix' DNA-binding domain"/>
    <property type="match status" value="1"/>
</dbReference>
<dbReference type="Gene3D" id="1.10.10.10">
    <property type="entry name" value="Winged helix-like DNA-binding domain superfamily/Winged helix DNA-binding domain"/>
    <property type="match status" value="1"/>
</dbReference>
<dbReference type="PANTHER" id="PTHR34580">
    <property type="match status" value="1"/>
</dbReference>
<sequence length="322" mass="35404">MRASRLLSVLLLLQNRGRMTAEELAEELEVSVRTVYRDIDALSASGVPVYADRGRTGGYRLVDGYRTRLTGLSEEEAQALALAGVPAAAAELGLGTVLAAAQLKVVAALPADLRARAGTVAERFLLDVPGWFRGVESPSRLAEIAGAVWESRRVTMRYRRWDDSEVTRTLDPLGLILKAGNWYLAGRRDGTDRTYRVSRIIELQDSGESFSRPTDFDLAAYWRGWSEQYERRLYPRVAVVRLSSLGRDLVPFHMGAVGARALRETGGEPDDDGWSIVELPVEPRGPALGQLLRFGPELQVLAPADLRAEVAEAVARMGSHYA</sequence>
<dbReference type="PROSITE" id="PS52050">
    <property type="entry name" value="WYL"/>
    <property type="match status" value="1"/>
</dbReference>
<dbReference type="PIRSF" id="PIRSF016838">
    <property type="entry name" value="PafC"/>
    <property type="match status" value="1"/>
</dbReference>
<gene>
    <name evidence="4" type="ORF">Atai01_48780</name>
</gene>
<evidence type="ECO:0000313" key="4">
    <source>
        <dbReference type="EMBL" id="GLY68259.1"/>
    </source>
</evidence>
<evidence type="ECO:0000313" key="5">
    <source>
        <dbReference type="Proteomes" id="UP001165136"/>
    </source>
</evidence>
<dbReference type="InterPro" id="IPR028349">
    <property type="entry name" value="PafC-like"/>
</dbReference>
<dbReference type="InterPro" id="IPR036390">
    <property type="entry name" value="WH_DNA-bd_sf"/>
</dbReference>